<reference evidence="3" key="1">
    <citation type="submission" date="2016-04" db="EMBL/GenBank/DDBJ databases">
        <authorList>
            <person name="Nguyen H.D."/>
            <person name="Samba Siva P."/>
            <person name="Cullis J."/>
            <person name="Levesque C.A."/>
            <person name="Hambleton S."/>
        </authorList>
    </citation>
    <scope>NUCLEOTIDE SEQUENCE</scope>
    <source>
        <strain evidence="3">DAOMC 236416</strain>
    </source>
</reference>
<sequence>MPSATEAPRCPLGFTGTPPAGHPTIPGLSSSSPTSKQQHSHLTSIQTFINNILAQPWSNTHTMLVLDALFILAATLVAIYWDRIPGLKGLKAGGPRAGAGAAGQSAASSAAVAGGSKQASS</sequence>
<feature type="compositionally biased region" description="Low complexity" evidence="1">
    <location>
        <begin position="102"/>
        <end position="121"/>
    </location>
</feature>
<evidence type="ECO:0000256" key="1">
    <source>
        <dbReference type="SAM" id="MobiDB-lite"/>
    </source>
</evidence>
<feature type="region of interest" description="Disordered" evidence="1">
    <location>
        <begin position="92"/>
        <end position="121"/>
    </location>
</feature>
<reference evidence="3" key="2">
    <citation type="journal article" date="2019" name="IMA Fungus">
        <title>Genome sequencing and comparison of five Tilletia species to identify candidate genes for the detection of regulated species infecting wheat.</title>
        <authorList>
            <person name="Nguyen H.D.T."/>
            <person name="Sultana T."/>
            <person name="Kesanakurti P."/>
            <person name="Hambleton S."/>
        </authorList>
    </citation>
    <scope>NUCLEOTIDE SEQUENCE</scope>
    <source>
        <strain evidence="3">DAOMC 236416</strain>
    </source>
</reference>
<organism evidence="3 4">
    <name type="scientific">Tilletia indica</name>
    <dbReference type="NCBI Taxonomy" id="43049"/>
    <lineage>
        <taxon>Eukaryota</taxon>
        <taxon>Fungi</taxon>
        <taxon>Dikarya</taxon>
        <taxon>Basidiomycota</taxon>
        <taxon>Ustilaginomycotina</taxon>
        <taxon>Exobasidiomycetes</taxon>
        <taxon>Tilletiales</taxon>
        <taxon>Tilletiaceae</taxon>
        <taxon>Tilletia</taxon>
    </lineage>
</organism>
<dbReference type="EMBL" id="LWDF02000148">
    <property type="protein sequence ID" value="KAE8255874.1"/>
    <property type="molecule type" value="Genomic_DNA"/>
</dbReference>
<gene>
    <name evidence="3" type="ORF">A4X13_0g2881</name>
</gene>
<feature type="transmembrane region" description="Helical" evidence="2">
    <location>
        <begin position="63"/>
        <end position="81"/>
    </location>
</feature>
<evidence type="ECO:0008006" key="5">
    <source>
        <dbReference type="Google" id="ProtNLM"/>
    </source>
</evidence>
<feature type="compositionally biased region" description="Low complexity" evidence="1">
    <location>
        <begin position="29"/>
        <end position="39"/>
    </location>
</feature>
<protein>
    <recommendedName>
        <fullName evidence="5">Copper transporter</fullName>
    </recommendedName>
</protein>
<evidence type="ECO:0000256" key="2">
    <source>
        <dbReference type="SAM" id="Phobius"/>
    </source>
</evidence>
<keyword evidence="2" id="KW-0812">Transmembrane</keyword>
<accession>A0A177TII4</accession>
<feature type="compositionally biased region" description="Gly residues" evidence="1">
    <location>
        <begin position="92"/>
        <end position="101"/>
    </location>
</feature>
<comment type="caution">
    <text evidence="3">The sequence shown here is derived from an EMBL/GenBank/DDBJ whole genome shotgun (WGS) entry which is preliminary data.</text>
</comment>
<evidence type="ECO:0000313" key="4">
    <source>
        <dbReference type="Proteomes" id="UP000077521"/>
    </source>
</evidence>
<proteinExistence type="predicted"/>
<dbReference type="Proteomes" id="UP000077521">
    <property type="component" value="Unassembled WGS sequence"/>
</dbReference>
<dbReference type="AlphaFoldDB" id="A0A177TII4"/>
<keyword evidence="4" id="KW-1185">Reference proteome</keyword>
<feature type="region of interest" description="Disordered" evidence="1">
    <location>
        <begin position="1"/>
        <end position="39"/>
    </location>
</feature>
<keyword evidence="2" id="KW-0472">Membrane</keyword>
<name>A0A177TII4_9BASI</name>
<evidence type="ECO:0000313" key="3">
    <source>
        <dbReference type="EMBL" id="KAE8255874.1"/>
    </source>
</evidence>
<keyword evidence="2" id="KW-1133">Transmembrane helix</keyword>